<feature type="domain" description="ABC transporter" evidence="11">
    <location>
        <begin position="6"/>
        <end position="247"/>
    </location>
</feature>
<comment type="similarity">
    <text evidence="2">Belongs to the ABC transporter superfamily.</text>
</comment>
<dbReference type="PROSITE" id="PS50893">
    <property type="entry name" value="ABC_TRANSPORTER_2"/>
    <property type="match status" value="2"/>
</dbReference>
<dbReference type="SUPFAM" id="SSF52540">
    <property type="entry name" value="P-loop containing nucleoside triphosphate hydrolases"/>
    <property type="match status" value="2"/>
</dbReference>
<evidence type="ECO:0000256" key="10">
    <source>
        <dbReference type="ARBA" id="ARBA00025157"/>
    </source>
</evidence>
<keyword evidence="4" id="KW-1003">Cell membrane</keyword>
<dbReference type="SMART" id="SM00382">
    <property type="entry name" value="AAA"/>
    <property type="match status" value="2"/>
</dbReference>
<proteinExistence type="inferred from homology"/>
<dbReference type="Pfam" id="PF12558">
    <property type="entry name" value="DUF3744"/>
    <property type="match status" value="1"/>
</dbReference>
<evidence type="ECO:0000256" key="3">
    <source>
        <dbReference type="ARBA" id="ARBA00022448"/>
    </source>
</evidence>
<sequence length="569" mass="63000">MREPMIEFIDFTFQYRAQAEPTLRNITLTIREGEKVLILGPSGSGKSTLAHCINGLAPHFYPGTMQGTAKLKGRDMSSLSLYERSTYIGTVLQDPDGQFVGMTVAEDIAFKLENENVPQHEMVPRVAEAARGVGMEHLLSASPHALSGGQKQRTTLAGILVSEADVLLFDEPLANLDPQAGKQAIELIDRIHRETGRTILIVEHRLEDVLHRHVDRIVVMAEGRIIADTTPDDLLCSNILRETGIREPLYLTALRYAGCAITPAMKPSDLPNLELSTCLPSLRAWYDVSSAAAAAAERPAVLELQNIDFRYEPGGPSILNQVSLRVGQGELVSVVGHNGAGKSTLSKLICGFLKPSAGRMLYKGEDLANATIKERAGRIGFVLQSPNHMISKTLLYEEVALGLNLRGMPDTEIKERVHETLRICGLYPFRSWPISALSYGQKKRVTIASILVLQPEVIILDEPTAGQDYRHYNEMMEFLLSLTVNGVSIIVITHDMHLMMEYAQRTIVLSEGEVLADRAPADVLTDIRLIEAASLKETSIYTLAQRAGIEQPEEFVRRFIAYDRRERNV</sequence>
<keyword evidence="5" id="KW-0677">Repeat</keyword>
<evidence type="ECO:0000256" key="6">
    <source>
        <dbReference type="ARBA" id="ARBA00022741"/>
    </source>
</evidence>
<dbReference type="EMBL" id="QGTQ01000016">
    <property type="protein sequence ID" value="PWV98649.1"/>
    <property type="molecule type" value="Genomic_DNA"/>
</dbReference>
<dbReference type="InterPro" id="IPR027417">
    <property type="entry name" value="P-loop_NTPase"/>
</dbReference>
<feature type="domain" description="ABC transporter" evidence="11">
    <location>
        <begin position="302"/>
        <end position="536"/>
    </location>
</feature>
<accession>A0A2V2YSR5</accession>
<dbReference type="Proteomes" id="UP000246635">
    <property type="component" value="Unassembled WGS sequence"/>
</dbReference>
<organism evidence="12 13">
    <name type="scientific">Paenibacillus cellulosilyticus</name>
    <dbReference type="NCBI Taxonomy" id="375489"/>
    <lineage>
        <taxon>Bacteria</taxon>
        <taxon>Bacillati</taxon>
        <taxon>Bacillota</taxon>
        <taxon>Bacilli</taxon>
        <taxon>Bacillales</taxon>
        <taxon>Paenibacillaceae</taxon>
        <taxon>Paenibacillus</taxon>
    </lineage>
</organism>
<dbReference type="RefSeq" id="WP_110045441.1">
    <property type="nucleotide sequence ID" value="NZ_CP054612.1"/>
</dbReference>
<dbReference type="PROSITE" id="PS00211">
    <property type="entry name" value="ABC_TRANSPORTER_1"/>
    <property type="match status" value="1"/>
</dbReference>
<evidence type="ECO:0000256" key="7">
    <source>
        <dbReference type="ARBA" id="ARBA00022840"/>
    </source>
</evidence>
<dbReference type="InterPro" id="IPR017871">
    <property type="entry name" value="ABC_transporter-like_CS"/>
</dbReference>
<evidence type="ECO:0000259" key="11">
    <source>
        <dbReference type="PROSITE" id="PS50893"/>
    </source>
</evidence>
<evidence type="ECO:0000256" key="9">
    <source>
        <dbReference type="ARBA" id="ARBA00023136"/>
    </source>
</evidence>
<dbReference type="CDD" id="cd03225">
    <property type="entry name" value="ABC_cobalt_CbiO_domain1"/>
    <property type="match status" value="2"/>
</dbReference>
<name>A0A2V2YSR5_9BACL</name>
<dbReference type="Pfam" id="PF00005">
    <property type="entry name" value="ABC_tran"/>
    <property type="match status" value="2"/>
</dbReference>
<keyword evidence="9" id="KW-0472">Membrane</keyword>
<dbReference type="GO" id="GO:0005524">
    <property type="term" value="F:ATP binding"/>
    <property type="evidence" value="ECO:0007669"/>
    <property type="project" value="UniProtKB-KW"/>
</dbReference>
<evidence type="ECO:0000313" key="12">
    <source>
        <dbReference type="EMBL" id="PWV98649.1"/>
    </source>
</evidence>
<keyword evidence="6" id="KW-0547">Nucleotide-binding</keyword>
<dbReference type="GO" id="GO:0015087">
    <property type="term" value="F:cobalt ion transmembrane transporter activity"/>
    <property type="evidence" value="ECO:0007669"/>
    <property type="project" value="UniProtKB-ARBA"/>
</dbReference>
<dbReference type="PANTHER" id="PTHR43553">
    <property type="entry name" value="HEAVY METAL TRANSPORTER"/>
    <property type="match status" value="1"/>
</dbReference>
<evidence type="ECO:0000256" key="2">
    <source>
        <dbReference type="ARBA" id="ARBA00005417"/>
    </source>
</evidence>
<dbReference type="InterPro" id="IPR003439">
    <property type="entry name" value="ABC_transporter-like_ATP-bd"/>
</dbReference>
<dbReference type="GO" id="GO:0042626">
    <property type="term" value="F:ATPase-coupled transmembrane transporter activity"/>
    <property type="evidence" value="ECO:0007669"/>
    <property type="project" value="TreeGrafter"/>
</dbReference>
<keyword evidence="3" id="KW-0813">Transport</keyword>
<dbReference type="PANTHER" id="PTHR43553:SF26">
    <property type="entry name" value="ABC TRANSPORTER ATP-BINDING PROTEIN BC_2655-RELATED"/>
    <property type="match status" value="1"/>
</dbReference>
<dbReference type="OrthoDB" id="501320at2"/>
<dbReference type="InterPro" id="IPR050095">
    <property type="entry name" value="ECF_ABC_transporter_ATP-bd"/>
</dbReference>
<dbReference type="Gene3D" id="3.40.50.300">
    <property type="entry name" value="P-loop containing nucleotide triphosphate hydrolases"/>
    <property type="match status" value="2"/>
</dbReference>
<comment type="function">
    <text evidence="10">Probably part of an ABC transporter complex. Responsible for energy coupling to the transport system.</text>
</comment>
<evidence type="ECO:0000256" key="5">
    <source>
        <dbReference type="ARBA" id="ARBA00022737"/>
    </source>
</evidence>
<evidence type="ECO:0000256" key="1">
    <source>
        <dbReference type="ARBA" id="ARBA00004202"/>
    </source>
</evidence>
<reference evidence="12 13" key="1">
    <citation type="submission" date="2018-05" db="EMBL/GenBank/DDBJ databases">
        <title>Genomic Encyclopedia of Type Strains, Phase III (KMG-III): the genomes of soil and plant-associated and newly described type strains.</title>
        <authorList>
            <person name="Whitman W."/>
        </authorList>
    </citation>
    <scope>NUCLEOTIDE SEQUENCE [LARGE SCALE GENOMIC DNA]</scope>
    <source>
        <strain evidence="12 13">CECT 5696</strain>
    </source>
</reference>
<evidence type="ECO:0000256" key="4">
    <source>
        <dbReference type="ARBA" id="ARBA00022475"/>
    </source>
</evidence>
<dbReference type="AlphaFoldDB" id="A0A2V2YSR5"/>
<evidence type="ECO:0000313" key="13">
    <source>
        <dbReference type="Proteomes" id="UP000246635"/>
    </source>
</evidence>
<protein>
    <submittedName>
        <fullName evidence="12">Energy-coupling factor transport system ATP-binding protein</fullName>
    </submittedName>
</protein>
<dbReference type="GO" id="GO:0016887">
    <property type="term" value="F:ATP hydrolysis activity"/>
    <property type="evidence" value="ECO:0007669"/>
    <property type="project" value="InterPro"/>
</dbReference>
<dbReference type="InterPro" id="IPR022216">
    <property type="entry name" value="ABC_Co_transporter"/>
</dbReference>
<dbReference type="FunFam" id="3.40.50.300:FF:000224">
    <property type="entry name" value="Energy-coupling factor transporter ATP-binding protein EcfA"/>
    <property type="match status" value="1"/>
</dbReference>
<dbReference type="GO" id="GO:0043190">
    <property type="term" value="C:ATP-binding cassette (ABC) transporter complex"/>
    <property type="evidence" value="ECO:0007669"/>
    <property type="project" value="TreeGrafter"/>
</dbReference>
<keyword evidence="7 12" id="KW-0067">ATP-binding</keyword>
<keyword evidence="8" id="KW-1278">Translocase</keyword>
<dbReference type="FunFam" id="3.40.50.300:FF:001422">
    <property type="entry name" value="Cobalt ABC transporter ATP-binding protein"/>
    <property type="match status" value="1"/>
</dbReference>
<gene>
    <name evidence="12" type="ORF">DFQ01_11648</name>
</gene>
<dbReference type="InterPro" id="IPR003593">
    <property type="entry name" value="AAA+_ATPase"/>
</dbReference>
<evidence type="ECO:0000256" key="8">
    <source>
        <dbReference type="ARBA" id="ARBA00022967"/>
    </source>
</evidence>
<keyword evidence="13" id="KW-1185">Reference proteome</keyword>
<comment type="subcellular location">
    <subcellularLocation>
        <location evidence="1">Cell membrane</location>
        <topology evidence="1">Peripheral membrane protein</topology>
    </subcellularLocation>
</comment>
<comment type="caution">
    <text evidence="12">The sequence shown here is derived from an EMBL/GenBank/DDBJ whole genome shotgun (WGS) entry which is preliminary data.</text>
</comment>
<dbReference type="NCBIfam" id="NF010167">
    <property type="entry name" value="PRK13648.1"/>
    <property type="match status" value="2"/>
</dbReference>
<dbReference type="InterPro" id="IPR015856">
    <property type="entry name" value="ABC_transpr_CbiO/EcfA_su"/>
</dbReference>